<accession>A0A2L0VDK3</accession>
<feature type="compositionally biased region" description="Basic and acidic residues" evidence="1">
    <location>
        <begin position="226"/>
        <end position="238"/>
    </location>
</feature>
<protein>
    <submittedName>
        <fullName evidence="3">Putative effector protein</fullName>
    </submittedName>
</protein>
<evidence type="ECO:0000313" key="3">
    <source>
        <dbReference type="EMBL" id="AVA09674.1"/>
    </source>
</evidence>
<feature type="compositionally biased region" description="Basic and acidic residues" evidence="1">
    <location>
        <begin position="203"/>
        <end position="217"/>
    </location>
</feature>
<feature type="chain" id="PRO_5014642900" evidence="2">
    <location>
        <begin position="19"/>
        <end position="477"/>
    </location>
</feature>
<organism evidence="3">
    <name type="scientific">Heterodera avenae</name>
    <name type="common">Cereal cyst nematode worm</name>
    <dbReference type="NCBI Taxonomy" id="34510"/>
    <lineage>
        <taxon>Eukaryota</taxon>
        <taxon>Metazoa</taxon>
        <taxon>Ecdysozoa</taxon>
        <taxon>Nematoda</taxon>
        <taxon>Chromadorea</taxon>
        <taxon>Rhabditida</taxon>
        <taxon>Tylenchina</taxon>
        <taxon>Tylenchomorpha</taxon>
        <taxon>Tylenchoidea</taxon>
        <taxon>Heteroderidae</taxon>
        <taxon>Heteroderinae</taxon>
        <taxon>Heterodera</taxon>
    </lineage>
</organism>
<evidence type="ECO:0000256" key="2">
    <source>
        <dbReference type="SAM" id="SignalP"/>
    </source>
</evidence>
<dbReference type="AlphaFoldDB" id="A0A2L0VDK3"/>
<feature type="region of interest" description="Disordered" evidence="1">
    <location>
        <begin position="129"/>
        <end position="152"/>
    </location>
</feature>
<name>A0A2L0VDK3_HETAV</name>
<dbReference type="EMBL" id="MG525209">
    <property type="protein sequence ID" value="AVA09674.1"/>
    <property type="molecule type" value="Genomic_DNA"/>
</dbReference>
<feature type="compositionally biased region" description="Polar residues" evidence="1">
    <location>
        <begin position="334"/>
        <end position="348"/>
    </location>
</feature>
<feature type="region of interest" description="Disordered" evidence="1">
    <location>
        <begin position="325"/>
        <end position="375"/>
    </location>
</feature>
<reference evidence="3" key="1">
    <citation type="journal article" date="2018" name="Front. Plant Sci.">
        <title>Large-Scale Identification and Characterization of Heterodera avenae Putative Effectors Suppressing or Inducing Cell Death in Nicotiana benthamiana.</title>
        <authorList>
            <person name="Chen C."/>
            <person name="Chen Y."/>
            <person name="Jian H."/>
            <person name="Yang D."/>
            <person name="Dai Y."/>
            <person name="Pan L."/>
            <person name="Shi F."/>
            <person name="Yang S."/>
            <person name="Liu Q."/>
        </authorList>
    </citation>
    <scope>NUCLEOTIDE SEQUENCE</scope>
    <source>
        <strain evidence="3">Isotig14561</strain>
    </source>
</reference>
<sequence length="477" mass="53613">MAVSALLLLLPLLLGVQKIPEESVQSDANAVFSTILSLDKPRNVIDSPDAPLTVPQKALFKMHWELETVQSEKPGAPPQFDLALFAEALEAFVEMDEATKEVRLSKDKLNEWAGVEKEEEKEEPKIVVDEEAKGSEKAKATEEGTKGADATGTVPEVRVNANGNFEVMNGAGRDGKMEVRRQKDENGNEQVVVTFVKEDEAEGPAKGEKEIKPKEGDNNDQQQQEQKPKANLEERTKMENMANNASSVVPSSISPLSAEEDDVGSFFNLLFGRRKKRTTVVRENVQRTEDGQTIRTTEKLTTLGKPGAGFTKVFNYYTVSMDKGGEQPQGYWPKSQNGTIESSESESAGGQDRKDYDDEQQLDEQEAEIKQCSKGEKEQYERKAEIKQYLDQGMANAKGKMKNWEKLAYIWYSQLLYWTAKWIEVLEKRMAGVDTELAQDFLCSNTGLAAYKELNCEMKKYEVKLAKLKEWIGQYFK</sequence>
<keyword evidence="2" id="KW-0732">Signal</keyword>
<feature type="compositionally biased region" description="Acidic residues" evidence="1">
    <location>
        <begin position="357"/>
        <end position="366"/>
    </location>
</feature>
<feature type="region of interest" description="Disordered" evidence="1">
    <location>
        <begin position="195"/>
        <end position="238"/>
    </location>
</feature>
<proteinExistence type="predicted"/>
<feature type="compositionally biased region" description="Basic and acidic residues" evidence="1">
    <location>
        <begin position="129"/>
        <end position="146"/>
    </location>
</feature>
<feature type="signal peptide" evidence="2">
    <location>
        <begin position="1"/>
        <end position="18"/>
    </location>
</feature>
<evidence type="ECO:0000256" key="1">
    <source>
        <dbReference type="SAM" id="MobiDB-lite"/>
    </source>
</evidence>